<protein>
    <submittedName>
        <fullName evidence="1">Uncharacterized protein</fullName>
    </submittedName>
</protein>
<dbReference type="EMBL" id="AAGQQJ010000029">
    <property type="protein sequence ID" value="EBQ9427731.1"/>
    <property type="molecule type" value="Genomic_DNA"/>
</dbReference>
<proteinExistence type="predicted"/>
<comment type="caution">
    <text evidence="1">The sequence shown here is derived from an EMBL/GenBank/DDBJ whole genome shotgun (WGS) entry which is preliminary data.</text>
</comment>
<reference evidence="1" key="1">
    <citation type="submission" date="2018-05" db="EMBL/GenBank/DDBJ databases">
        <authorList>
            <person name="Ashton P.M."/>
            <person name="Dallman T."/>
            <person name="Nair S."/>
            <person name="De Pinna E."/>
            <person name="Peters T."/>
            <person name="Grant K."/>
        </authorList>
    </citation>
    <scope>NUCLEOTIDE SEQUENCE</scope>
    <source>
        <strain evidence="1">381328</strain>
    </source>
</reference>
<accession>A0A5V8DXH3</accession>
<sequence>MFIFNDFVIKIIIWFSPVIGMYMSSDETIYVVVNCNYFIIGLQQLFIDSSINLRFIDDILEIDFPHNEMTYILLVLSITNVTLLERFKNTIDFINGINTQVKTGILVSELNAYLTYYLYRKLKRKVTFFNSHNLINGIFKRNVLSWLKGKTFRPMRVIYRYRDECYGYSLKEWLTLVVPLSGESIKEVSACLNISEHSLYQIRTKALKKMRLQTYREFYQLFINGEMRIENNKIR</sequence>
<evidence type="ECO:0000313" key="1">
    <source>
        <dbReference type="EMBL" id="EBQ9427731.1"/>
    </source>
</evidence>
<gene>
    <name evidence="1" type="ORF">DMA59_19215</name>
</gene>
<name>A0A5V8DXH3_SALPO</name>
<organism evidence="1">
    <name type="scientific">Salmonella potsdam</name>
    <dbReference type="NCBI Taxonomy" id="597"/>
    <lineage>
        <taxon>Bacteria</taxon>
        <taxon>Pseudomonadati</taxon>
        <taxon>Pseudomonadota</taxon>
        <taxon>Gammaproteobacteria</taxon>
        <taxon>Enterobacterales</taxon>
        <taxon>Enterobacteriaceae</taxon>
        <taxon>Salmonella</taxon>
    </lineage>
</organism>
<dbReference type="AlphaFoldDB" id="A0A5V8DXH3"/>